<organism evidence="7">
    <name type="scientific">Ditylum brightwellii</name>
    <dbReference type="NCBI Taxonomy" id="49249"/>
    <lineage>
        <taxon>Eukaryota</taxon>
        <taxon>Sar</taxon>
        <taxon>Stramenopiles</taxon>
        <taxon>Ochrophyta</taxon>
        <taxon>Bacillariophyta</taxon>
        <taxon>Mediophyceae</taxon>
        <taxon>Lithodesmiophycidae</taxon>
        <taxon>Lithodesmiales</taxon>
        <taxon>Lithodesmiaceae</taxon>
        <taxon>Ditylum</taxon>
    </lineage>
</organism>
<protein>
    <recommendedName>
        <fullName evidence="6">Aminoglycoside phosphotransferase domain-containing protein</fullName>
    </recommendedName>
</protein>
<evidence type="ECO:0000256" key="2">
    <source>
        <dbReference type="ARBA" id="ARBA00022679"/>
    </source>
</evidence>
<gene>
    <name evidence="7" type="ORF">DBRI1063_LOCUS16599</name>
</gene>
<dbReference type="GO" id="GO:0016301">
    <property type="term" value="F:kinase activity"/>
    <property type="evidence" value="ECO:0007669"/>
    <property type="project" value="UniProtKB-KW"/>
</dbReference>
<dbReference type="GO" id="GO:0005524">
    <property type="term" value="F:ATP binding"/>
    <property type="evidence" value="ECO:0007669"/>
    <property type="project" value="UniProtKB-KW"/>
</dbReference>
<name>A0A7S2EKU7_9STRA</name>
<evidence type="ECO:0000256" key="1">
    <source>
        <dbReference type="ARBA" id="ARBA00010165"/>
    </source>
</evidence>
<keyword evidence="5" id="KW-0067">ATP-binding</keyword>
<proteinExistence type="inferred from homology"/>
<dbReference type="EMBL" id="HBGN01025883">
    <property type="protein sequence ID" value="CAD9341082.1"/>
    <property type="molecule type" value="Transcribed_RNA"/>
</dbReference>
<evidence type="ECO:0000256" key="3">
    <source>
        <dbReference type="ARBA" id="ARBA00022741"/>
    </source>
</evidence>
<dbReference type="InterPro" id="IPR011009">
    <property type="entry name" value="Kinase-like_dom_sf"/>
</dbReference>
<dbReference type="SUPFAM" id="SSF56112">
    <property type="entry name" value="Protein kinase-like (PK-like)"/>
    <property type="match status" value="1"/>
</dbReference>
<dbReference type="Gene3D" id="3.90.1200.10">
    <property type="match status" value="1"/>
</dbReference>
<sequence>MANILTEETVAAYVSKHAEEIGVFSPGSDLSVKAIVGGNVNFAFRVASKEEDGTEKSVFVKQAPEYVAIFGPDGLPLTSERMQKEYDVYKAWGDILGEELTKKYLPTIYYFDKVNMVFVMEFFEGFTLLDHDLVEKGVVPISIATGLAEFMGKTHAATHSSKLSSERVKEMSASYQNQPMRDIQLEYVFTKCYKEATDEQRAGLNVDDAFLKEIETLKKEYNGETDNLALQHGDLHPGSVMVNSEGEVKVIDPEFTVYGPPGLDVGSLLSGYVLAAVHQAFSDKPEAVESLSKASVDIWNCYKDTMAAEGISEDIIHRIEVETVGFTVAEVCRTALQFAGGRLWLQFEDKQVKADAIKTAMRIVEACMTGRHEGGIELLFSEIKAVSK</sequence>
<dbReference type="Gene3D" id="3.30.200.20">
    <property type="entry name" value="Phosphorylase Kinase, domain 1"/>
    <property type="match status" value="1"/>
</dbReference>
<evidence type="ECO:0000256" key="5">
    <source>
        <dbReference type="ARBA" id="ARBA00022840"/>
    </source>
</evidence>
<dbReference type="PANTHER" id="PTHR34273">
    <property type="entry name" value="METHYLTHIORIBOSE KINASE"/>
    <property type="match status" value="1"/>
</dbReference>
<keyword evidence="2" id="KW-0808">Transferase</keyword>
<dbReference type="AlphaFoldDB" id="A0A7S2EKU7"/>
<keyword evidence="3" id="KW-0547">Nucleotide-binding</keyword>
<evidence type="ECO:0000256" key="4">
    <source>
        <dbReference type="ARBA" id="ARBA00022777"/>
    </source>
</evidence>
<comment type="similarity">
    <text evidence="1">Belongs to the methylthioribose kinase family.</text>
</comment>
<reference evidence="7" key="1">
    <citation type="submission" date="2021-01" db="EMBL/GenBank/DDBJ databases">
        <authorList>
            <person name="Corre E."/>
            <person name="Pelletier E."/>
            <person name="Niang G."/>
            <person name="Scheremetjew M."/>
            <person name="Finn R."/>
            <person name="Kale V."/>
            <person name="Holt S."/>
            <person name="Cochrane G."/>
            <person name="Meng A."/>
            <person name="Brown T."/>
            <person name="Cohen L."/>
        </authorList>
    </citation>
    <scope>NUCLEOTIDE SEQUENCE</scope>
    <source>
        <strain evidence="7">Pop2</strain>
    </source>
</reference>
<dbReference type="Pfam" id="PF01636">
    <property type="entry name" value="APH"/>
    <property type="match status" value="1"/>
</dbReference>
<dbReference type="PANTHER" id="PTHR34273:SF2">
    <property type="entry name" value="METHYLTHIORIBOSE KINASE"/>
    <property type="match status" value="1"/>
</dbReference>
<evidence type="ECO:0000313" key="7">
    <source>
        <dbReference type="EMBL" id="CAD9341082.1"/>
    </source>
</evidence>
<accession>A0A7S2EKU7</accession>
<dbReference type="InterPro" id="IPR002575">
    <property type="entry name" value="Aminoglycoside_PTrfase"/>
</dbReference>
<evidence type="ECO:0000259" key="6">
    <source>
        <dbReference type="Pfam" id="PF01636"/>
    </source>
</evidence>
<feature type="domain" description="Aminoglycoside phosphotransferase" evidence="6">
    <location>
        <begin position="143"/>
        <end position="270"/>
    </location>
</feature>
<keyword evidence="4" id="KW-0418">Kinase</keyword>